<protein>
    <submittedName>
        <fullName evidence="1">Uncharacterized protein</fullName>
    </submittedName>
</protein>
<proteinExistence type="predicted"/>
<dbReference type="Proteomes" id="UP001497535">
    <property type="component" value="Unassembled WGS sequence"/>
</dbReference>
<sequence>MNKFLENSTKIISQKIENENNTQKTTKIESATTNLDGLLKEEERLLVNSSPLRVDQSKSINFNETELIGIAKMENETAQLIAVIENVLADAEVGPNAGGYWLHEAATVSTSTTPSTTNSLEYINETTTNMSKNTSNNGMLNYF</sequence>
<accession>A0ACB0ZXN7</accession>
<comment type="caution">
    <text evidence="1">The sequence shown here is derived from an EMBL/GenBank/DDBJ whole genome shotgun (WGS) entry which is preliminary data.</text>
</comment>
<evidence type="ECO:0000313" key="1">
    <source>
        <dbReference type="EMBL" id="CAK5083765.1"/>
    </source>
</evidence>
<evidence type="ECO:0000313" key="2">
    <source>
        <dbReference type="Proteomes" id="UP001497535"/>
    </source>
</evidence>
<dbReference type="EMBL" id="CAVMJV010000051">
    <property type="protein sequence ID" value="CAK5083765.1"/>
    <property type="molecule type" value="Genomic_DNA"/>
</dbReference>
<gene>
    <name evidence="1" type="ORF">MENTE1834_LOCUS31122</name>
</gene>
<name>A0ACB0ZXN7_MELEN</name>
<reference evidence="1" key="1">
    <citation type="submission" date="2023-11" db="EMBL/GenBank/DDBJ databases">
        <authorList>
            <person name="Poullet M."/>
        </authorList>
    </citation>
    <scope>NUCLEOTIDE SEQUENCE</scope>
    <source>
        <strain evidence="1">E1834</strain>
    </source>
</reference>
<keyword evidence="2" id="KW-1185">Reference proteome</keyword>
<organism evidence="1 2">
    <name type="scientific">Meloidogyne enterolobii</name>
    <name type="common">Root-knot nematode worm</name>
    <name type="synonym">Meloidogyne mayaguensis</name>
    <dbReference type="NCBI Taxonomy" id="390850"/>
    <lineage>
        <taxon>Eukaryota</taxon>
        <taxon>Metazoa</taxon>
        <taxon>Ecdysozoa</taxon>
        <taxon>Nematoda</taxon>
        <taxon>Chromadorea</taxon>
        <taxon>Rhabditida</taxon>
        <taxon>Tylenchina</taxon>
        <taxon>Tylenchomorpha</taxon>
        <taxon>Tylenchoidea</taxon>
        <taxon>Meloidogynidae</taxon>
        <taxon>Meloidogyninae</taxon>
        <taxon>Meloidogyne</taxon>
    </lineage>
</organism>